<sequence>MREKEKPLTCASVV</sequence>
<accession>A0A0E9V0Y2</accession>
<evidence type="ECO:0000313" key="1">
    <source>
        <dbReference type="EMBL" id="JAH71754.1"/>
    </source>
</evidence>
<reference evidence="1" key="2">
    <citation type="journal article" date="2015" name="Fish Shellfish Immunol.">
        <title>Early steps in the European eel (Anguilla anguilla)-Vibrio vulnificus interaction in the gills: Role of the RtxA13 toxin.</title>
        <authorList>
            <person name="Callol A."/>
            <person name="Pajuelo D."/>
            <person name="Ebbesson L."/>
            <person name="Teles M."/>
            <person name="MacKenzie S."/>
            <person name="Amaro C."/>
        </authorList>
    </citation>
    <scope>NUCLEOTIDE SEQUENCE</scope>
</reference>
<protein>
    <submittedName>
        <fullName evidence="1">Uncharacterized protein</fullName>
    </submittedName>
</protein>
<name>A0A0E9V0Y2_ANGAN</name>
<organism evidence="1">
    <name type="scientific">Anguilla anguilla</name>
    <name type="common">European freshwater eel</name>
    <name type="synonym">Muraena anguilla</name>
    <dbReference type="NCBI Taxonomy" id="7936"/>
    <lineage>
        <taxon>Eukaryota</taxon>
        <taxon>Metazoa</taxon>
        <taxon>Chordata</taxon>
        <taxon>Craniata</taxon>
        <taxon>Vertebrata</taxon>
        <taxon>Euteleostomi</taxon>
        <taxon>Actinopterygii</taxon>
        <taxon>Neopterygii</taxon>
        <taxon>Teleostei</taxon>
        <taxon>Anguilliformes</taxon>
        <taxon>Anguillidae</taxon>
        <taxon>Anguilla</taxon>
    </lineage>
</organism>
<dbReference type="EMBL" id="GBXM01036823">
    <property type="protein sequence ID" value="JAH71754.1"/>
    <property type="molecule type" value="Transcribed_RNA"/>
</dbReference>
<proteinExistence type="predicted"/>
<reference evidence="1" key="1">
    <citation type="submission" date="2014-11" db="EMBL/GenBank/DDBJ databases">
        <authorList>
            <person name="Amaro Gonzalez C."/>
        </authorList>
    </citation>
    <scope>NUCLEOTIDE SEQUENCE</scope>
</reference>